<evidence type="ECO:0000313" key="3">
    <source>
        <dbReference type="Proteomes" id="UP000192408"/>
    </source>
</evidence>
<dbReference type="RefSeq" id="WP_084257442.1">
    <property type="nucleotide sequence ID" value="NZ_FWWV01000028.1"/>
</dbReference>
<sequence>MQKKSGLSFTQHALLEKISAYFQALSVHNHKPIYAKLDRRLFSPDNETIADCLAQAQTTLQTLRQLRDDQQAEFYAEKLVAQYHALLELSTANRASQRPAPAPKPSAAPKHSVHALPPAERLEKYYEFLTRLNDLIAEQAEQLLTCPTNDKPLLLQKIAASEQRKQRCQDAIDHLEEYLAFVAEREKKESAVWNDDLHPKSWTPKPTN</sequence>
<evidence type="ECO:0000256" key="1">
    <source>
        <dbReference type="SAM" id="MobiDB-lite"/>
    </source>
</evidence>
<dbReference type="Proteomes" id="UP000192408">
    <property type="component" value="Unassembled WGS sequence"/>
</dbReference>
<dbReference type="EMBL" id="FWWV01000028">
    <property type="protein sequence ID" value="SMB87046.1"/>
    <property type="molecule type" value="Genomic_DNA"/>
</dbReference>
<dbReference type="InterPro" id="IPR010890">
    <property type="entry name" value="PriC"/>
</dbReference>
<dbReference type="Gene3D" id="1.20.1270.340">
    <property type="match status" value="1"/>
</dbReference>
<evidence type="ECO:0000313" key="2">
    <source>
        <dbReference type="EMBL" id="SMB87046.1"/>
    </source>
</evidence>
<dbReference type="AlphaFoldDB" id="A0A1W1V158"/>
<dbReference type="InterPro" id="IPR038338">
    <property type="entry name" value="PriC_sf"/>
</dbReference>
<protein>
    <submittedName>
        <fullName evidence="2">Restart primosome assembly protein PriC</fullName>
    </submittedName>
</protein>
<dbReference type="STRING" id="1122938.SAMN05660772_02645"/>
<keyword evidence="3" id="KW-1185">Reference proteome</keyword>
<organism evidence="2 3">
    <name type="scientific">Pasteurella testudinis DSM 23072</name>
    <dbReference type="NCBI Taxonomy" id="1122938"/>
    <lineage>
        <taxon>Bacteria</taxon>
        <taxon>Pseudomonadati</taxon>
        <taxon>Pseudomonadota</taxon>
        <taxon>Gammaproteobacteria</taxon>
        <taxon>Pasteurellales</taxon>
        <taxon>Pasteurellaceae</taxon>
        <taxon>Pasteurella</taxon>
    </lineage>
</organism>
<accession>A0A1W1V158</accession>
<proteinExistence type="predicted"/>
<name>A0A1W1V158_9PAST</name>
<dbReference type="Pfam" id="PF07445">
    <property type="entry name" value="PriC"/>
    <property type="match status" value="1"/>
</dbReference>
<feature type="region of interest" description="Disordered" evidence="1">
    <location>
        <begin position="94"/>
        <end position="114"/>
    </location>
</feature>
<gene>
    <name evidence="2" type="ORF">SAMN05660772_02645</name>
</gene>
<reference evidence="3" key="1">
    <citation type="submission" date="2017-04" db="EMBL/GenBank/DDBJ databases">
        <authorList>
            <person name="Varghese N."/>
            <person name="Submissions S."/>
        </authorList>
    </citation>
    <scope>NUCLEOTIDE SEQUENCE [LARGE SCALE GENOMIC DNA]</scope>
    <source>
        <strain evidence="3">DSM 23072</strain>
    </source>
</reference>